<evidence type="ECO:0000256" key="1">
    <source>
        <dbReference type="ARBA" id="ARBA00023002"/>
    </source>
</evidence>
<feature type="domain" description="Alcohol dehydrogenase iron-type/glycerol dehydrogenase GldA" evidence="2">
    <location>
        <begin position="97"/>
        <end position="248"/>
    </location>
</feature>
<dbReference type="GO" id="GO:0004022">
    <property type="term" value="F:alcohol dehydrogenase (NAD+) activity"/>
    <property type="evidence" value="ECO:0007669"/>
    <property type="project" value="TreeGrafter"/>
</dbReference>
<reference evidence="4" key="1">
    <citation type="journal article" date="2020" name="Stud. Mycol.">
        <title>101 Dothideomycetes genomes: a test case for predicting lifestyles and emergence of pathogens.</title>
        <authorList>
            <person name="Haridas S."/>
            <person name="Albert R."/>
            <person name="Binder M."/>
            <person name="Bloem J."/>
            <person name="Labutti K."/>
            <person name="Salamov A."/>
            <person name="Andreopoulos B."/>
            <person name="Baker S."/>
            <person name="Barry K."/>
            <person name="Bills G."/>
            <person name="Bluhm B."/>
            <person name="Cannon C."/>
            <person name="Castanera R."/>
            <person name="Culley D."/>
            <person name="Daum C."/>
            <person name="Ezra D."/>
            <person name="Gonzalez J."/>
            <person name="Henrissat B."/>
            <person name="Kuo A."/>
            <person name="Liang C."/>
            <person name="Lipzen A."/>
            <person name="Lutzoni F."/>
            <person name="Magnuson J."/>
            <person name="Mondo S."/>
            <person name="Nolan M."/>
            <person name="Ohm R."/>
            <person name="Pangilinan J."/>
            <person name="Park H.-J."/>
            <person name="Ramirez L."/>
            <person name="Alfaro M."/>
            <person name="Sun H."/>
            <person name="Tritt A."/>
            <person name="Yoshinaga Y."/>
            <person name="Zwiers L.-H."/>
            <person name="Turgeon B."/>
            <person name="Goodwin S."/>
            <person name="Spatafora J."/>
            <person name="Crous P."/>
            <person name="Grigoriev I."/>
        </authorList>
    </citation>
    <scope>NUCLEOTIDE SEQUENCE</scope>
    <source>
        <strain evidence="4">CBS 123094</strain>
    </source>
</reference>
<dbReference type="CDD" id="cd08192">
    <property type="entry name" value="MAR-like"/>
    <property type="match status" value="1"/>
</dbReference>
<sequence length="454" mass="49469">MPLTPKYNQSLPRIIHSLTAATRPHIINSHIGIQRRIRINHISSTLLHLPCLSPPQLPILDLRITSPQFNRVHSKTKMTDATNHPLCGLWQPTQLAKLYYGSKSVENHLLEALPTESSKAFIITGNSLATKTPLVKQVEELLGQRHAGTFSKIGEHAPVKQLDEATELVKKDGSVDTVISIGGGSPIDSAKAISYRLHEQSGKWLYHIAIPTTLSASECTMMAGYTQEDGLKTGVRAPELVPNVVLYDSTFSLHTPQRLWLSTGMRALDHAIELLYHPTASEMPARWTVLQAAASLFENLPQYKQNPKDEDTITKLQLASFASLGFLGTNIKGGLGLSHSLGYALGSPYGIPHGITSCLTLGRVVKLKAREPHAAGQVARLLPFLGLAASGDGKVDAEVVGEKVLQLVRDLGLDCDLRNYRVGRDQVEVITRRATGLDGGVGVERVRDLVGELF</sequence>
<evidence type="ECO:0000259" key="2">
    <source>
        <dbReference type="Pfam" id="PF00465"/>
    </source>
</evidence>
<dbReference type="EMBL" id="ML977601">
    <property type="protein sequence ID" value="KAF1998805.1"/>
    <property type="molecule type" value="Genomic_DNA"/>
</dbReference>
<keyword evidence="5" id="KW-1185">Reference proteome</keyword>
<dbReference type="Proteomes" id="UP000799779">
    <property type="component" value="Unassembled WGS sequence"/>
</dbReference>
<dbReference type="Pfam" id="PF00465">
    <property type="entry name" value="Fe-ADH"/>
    <property type="match status" value="1"/>
</dbReference>
<name>A0A6A5WI15_9PLEO</name>
<dbReference type="InterPro" id="IPR001670">
    <property type="entry name" value="ADH_Fe/GldA"/>
</dbReference>
<keyword evidence="1" id="KW-0560">Oxidoreductase</keyword>
<dbReference type="OrthoDB" id="339764at2759"/>
<dbReference type="AlphaFoldDB" id="A0A6A5WI15"/>
<dbReference type="Pfam" id="PF25137">
    <property type="entry name" value="ADH_Fe_C"/>
    <property type="match status" value="1"/>
</dbReference>
<proteinExistence type="predicted"/>
<dbReference type="InterPro" id="IPR039697">
    <property type="entry name" value="Alcohol_dehydrogenase_Fe"/>
</dbReference>
<feature type="domain" description="Fe-containing alcohol dehydrogenase-like C-terminal" evidence="3">
    <location>
        <begin position="262"/>
        <end position="435"/>
    </location>
</feature>
<gene>
    <name evidence="4" type="ORF">P154DRAFT_244568</name>
</gene>
<dbReference type="Gene3D" id="3.40.50.1970">
    <property type="match status" value="1"/>
</dbReference>
<dbReference type="SUPFAM" id="SSF56796">
    <property type="entry name" value="Dehydroquinate synthase-like"/>
    <property type="match status" value="1"/>
</dbReference>
<dbReference type="InterPro" id="IPR056798">
    <property type="entry name" value="ADH_Fe_C"/>
</dbReference>
<evidence type="ECO:0000259" key="3">
    <source>
        <dbReference type="Pfam" id="PF25137"/>
    </source>
</evidence>
<evidence type="ECO:0000313" key="4">
    <source>
        <dbReference type="EMBL" id="KAF1998805.1"/>
    </source>
</evidence>
<dbReference type="Gene3D" id="1.20.1090.10">
    <property type="entry name" value="Dehydroquinate synthase-like - alpha domain"/>
    <property type="match status" value="1"/>
</dbReference>
<organism evidence="4 5">
    <name type="scientific">Amniculicola lignicola CBS 123094</name>
    <dbReference type="NCBI Taxonomy" id="1392246"/>
    <lineage>
        <taxon>Eukaryota</taxon>
        <taxon>Fungi</taxon>
        <taxon>Dikarya</taxon>
        <taxon>Ascomycota</taxon>
        <taxon>Pezizomycotina</taxon>
        <taxon>Dothideomycetes</taxon>
        <taxon>Pleosporomycetidae</taxon>
        <taxon>Pleosporales</taxon>
        <taxon>Amniculicolaceae</taxon>
        <taxon>Amniculicola</taxon>
    </lineage>
</organism>
<dbReference type="GO" id="GO:0046872">
    <property type="term" value="F:metal ion binding"/>
    <property type="evidence" value="ECO:0007669"/>
    <property type="project" value="InterPro"/>
</dbReference>
<accession>A0A6A5WI15</accession>
<dbReference type="InterPro" id="IPR018211">
    <property type="entry name" value="ADH_Fe_CS"/>
</dbReference>
<protein>
    <submittedName>
        <fullName evidence="4">Dehydroquinate synthase-like protein</fullName>
    </submittedName>
</protein>
<dbReference type="PANTHER" id="PTHR11496">
    <property type="entry name" value="ALCOHOL DEHYDROGENASE"/>
    <property type="match status" value="1"/>
</dbReference>
<evidence type="ECO:0000313" key="5">
    <source>
        <dbReference type="Proteomes" id="UP000799779"/>
    </source>
</evidence>
<dbReference type="PANTHER" id="PTHR11496:SF97">
    <property type="entry name" value="ALCOHOL DEHYDROGENASE IRON-TYPE_GLYCEROL DEHYDROGENASE GLDA DOMAIN-CONTAINING PROTEIN"/>
    <property type="match status" value="1"/>
</dbReference>
<dbReference type="PROSITE" id="PS00060">
    <property type="entry name" value="ADH_IRON_2"/>
    <property type="match status" value="1"/>
</dbReference>
<dbReference type="GO" id="GO:0005739">
    <property type="term" value="C:mitochondrion"/>
    <property type="evidence" value="ECO:0007669"/>
    <property type="project" value="TreeGrafter"/>
</dbReference>